<evidence type="ECO:0000313" key="4">
    <source>
        <dbReference type="EMBL" id="CAK7341193.1"/>
    </source>
</evidence>
<dbReference type="AlphaFoldDB" id="A0AAV1RWM3"/>
<keyword evidence="2" id="KW-1133">Transmembrane helix</keyword>
<dbReference type="InterPro" id="IPR003959">
    <property type="entry name" value="ATPase_AAA_core"/>
</dbReference>
<dbReference type="PANTHER" id="PTHR23076">
    <property type="entry name" value="METALLOPROTEASE M41 FTSH"/>
    <property type="match status" value="1"/>
</dbReference>
<dbReference type="GO" id="GO:0006508">
    <property type="term" value="P:proteolysis"/>
    <property type="evidence" value="ECO:0007669"/>
    <property type="project" value="TreeGrafter"/>
</dbReference>
<evidence type="ECO:0000256" key="1">
    <source>
        <dbReference type="SAM" id="Coils"/>
    </source>
</evidence>
<protein>
    <recommendedName>
        <fullName evidence="3">ATPase AAA-type core domain-containing protein</fullName>
    </recommendedName>
</protein>
<dbReference type="SUPFAM" id="SSF52540">
    <property type="entry name" value="P-loop containing nucleoside triphosphate hydrolases"/>
    <property type="match status" value="1"/>
</dbReference>
<proteinExistence type="predicted"/>
<dbReference type="GO" id="GO:0009535">
    <property type="term" value="C:chloroplast thylakoid membrane"/>
    <property type="evidence" value="ECO:0007669"/>
    <property type="project" value="TreeGrafter"/>
</dbReference>
<comment type="caution">
    <text evidence="4">The sequence shown here is derived from an EMBL/GenBank/DDBJ whole genome shotgun (WGS) entry which is preliminary data.</text>
</comment>
<dbReference type="PANTHER" id="PTHR23076:SF58">
    <property type="entry name" value="INACTIVE ATP-DEPENDENT ZINC METALLOPROTEASE FTSHI 5, CHLOROPLASTIC-RELATED"/>
    <property type="match status" value="1"/>
</dbReference>
<feature type="domain" description="ATPase AAA-type core" evidence="3">
    <location>
        <begin position="857"/>
        <end position="954"/>
    </location>
</feature>
<accession>A0AAV1RWM3</accession>
<dbReference type="Pfam" id="PF00004">
    <property type="entry name" value="AAA"/>
    <property type="match status" value="1"/>
</dbReference>
<keyword evidence="1" id="KW-0175">Coiled coil</keyword>
<evidence type="ECO:0000259" key="3">
    <source>
        <dbReference type="Pfam" id="PF00004"/>
    </source>
</evidence>
<evidence type="ECO:0000256" key="2">
    <source>
        <dbReference type="SAM" id="Phobius"/>
    </source>
</evidence>
<organism evidence="4 5">
    <name type="scientific">Dovyalis caffra</name>
    <dbReference type="NCBI Taxonomy" id="77055"/>
    <lineage>
        <taxon>Eukaryota</taxon>
        <taxon>Viridiplantae</taxon>
        <taxon>Streptophyta</taxon>
        <taxon>Embryophyta</taxon>
        <taxon>Tracheophyta</taxon>
        <taxon>Spermatophyta</taxon>
        <taxon>Magnoliopsida</taxon>
        <taxon>eudicotyledons</taxon>
        <taxon>Gunneridae</taxon>
        <taxon>Pentapetalae</taxon>
        <taxon>rosids</taxon>
        <taxon>fabids</taxon>
        <taxon>Malpighiales</taxon>
        <taxon>Salicaceae</taxon>
        <taxon>Flacourtieae</taxon>
        <taxon>Dovyalis</taxon>
    </lineage>
</organism>
<dbReference type="GO" id="GO:0005524">
    <property type="term" value="F:ATP binding"/>
    <property type="evidence" value="ECO:0007669"/>
    <property type="project" value="InterPro"/>
</dbReference>
<gene>
    <name evidence="4" type="ORF">DCAF_LOCUS16161</name>
</gene>
<dbReference type="InterPro" id="IPR027417">
    <property type="entry name" value="P-loop_NTPase"/>
</dbReference>
<keyword evidence="2" id="KW-0812">Transmembrane</keyword>
<feature type="coiled-coil region" evidence="1">
    <location>
        <begin position="179"/>
        <end position="261"/>
    </location>
</feature>
<dbReference type="EMBL" id="CAWUPB010001160">
    <property type="protein sequence ID" value="CAK7341193.1"/>
    <property type="molecule type" value="Genomic_DNA"/>
</dbReference>
<keyword evidence="5" id="KW-1185">Reference proteome</keyword>
<feature type="transmembrane region" description="Helical" evidence="2">
    <location>
        <begin position="692"/>
        <end position="711"/>
    </location>
</feature>
<evidence type="ECO:0000313" key="5">
    <source>
        <dbReference type="Proteomes" id="UP001314170"/>
    </source>
</evidence>
<keyword evidence="2" id="KW-0472">Membrane</keyword>
<name>A0AAV1RWM3_9ROSI</name>
<dbReference type="GO" id="GO:0016887">
    <property type="term" value="F:ATP hydrolysis activity"/>
    <property type="evidence" value="ECO:0007669"/>
    <property type="project" value="InterPro"/>
</dbReference>
<dbReference type="GO" id="GO:0004176">
    <property type="term" value="F:ATP-dependent peptidase activity"/>
    <property type="evidence" value="ECO:0007669"/>
    <property type="project" value="TreeGrafter"/>
</dbReference>
<reference evidence="4 5" key="1">
    <citation type="submission" date="2024-01" db="EMBL/GenBank/DDBJ databases">
        <authorList>
            <person name="Waweru B."/>
        </authorList>
    </citation>
    <scope>NUCLEOTIDE SEQUENCE [LARGE SCALE GENOMIC DNA]</scope>
</reference>
<dbReference type="Proteomes" id="UP001314170">
    <property type="component" value="Unassembled WGS sequence"/>
</dbReference>
<dbReference type="Gene3D" id="3.40.50.300">
    <property type="entry name" value="P-loop containing nucleotide triphosphate hydrolases"/>
    <property type="match status" value="1"/>
</dbReference>
<sequence length="954" mass="110608">MASFLSPSLSHLSPLHKDPSSPIKYRIKTTKLHRNRHKAVRFVHSLRVFGFQGASKCSKSSQNLQLDAPRSLKQEKELVLSNGFFPKPEKSVIQCITRPIVYALFCIAIGFYPIGALPPRAVAAVAAASEVAVKKKEKKLNKESNLQEHEFSNYTKCLLEEVSRLLKCIEEVRKGNDSVEEVKLVLKAVKARKEELQREIMEGMYLEVRQLRKTRGKMENRSEEIVEAVEKVRKEYDSLREKGEKERMEELEGRMRVMDEEYTGVWEKIGEIGDEILRRETMALSVGVRELCFIERECEELVKRFNQEMRQKITDRYAAVDLNIMICQQKSSITKLPRSEIQKELETAQRKLLEQTILPNVVDVEGLGLLFDQDSIDFAVRIKQALKDSQKLQKDVEARIRKKMKRFGDENRLVVKTSTDEVVKGFPEVELKWIFGDKEVVVPKAIRLHLYHSWKKWREEAKADLKRKLLEDADFGKEYVAQKQEQILLGRDRVVSKTWYDEEKNRWEMEPIAVPYAVSKKLVEHARIRHDWGVMYIALKGDDKEYFVDIKEFEILYEDFGGFDGLYMKMLASGIPTSVHLMWIPLSELDLGQQFLLMLRLACQCLNGIWKSRIVSYGRDWVVEKIKNINDDVVMMIVFPMLELIIPFPVRMRLGMAWPEEIDQTVGSTWYLKWQSEAEINFKSRKTDDMQWFLWFAIRLFIYGYILLHAFRFLKRKVPRLLGFGPLRDRDPNLLKLRRVKYYVKYKLRTIKNKKKAGIDPISTAFDGMKRVKNPPIPLKDFASVESMREEINEVVAFLQNPSAFQEMGARAPRCFDEVSCLKENDTDSHESRKQDPGLKLDFKCFDFAQDSDYMGVLIVGERGTGKTSLALAIAAEARVPVVKVEAQQLEAGLWVGQSASNVRELFQTARDLAPVIIFVEDFDLFAGVRGKFIHTKKQDHEAFINQLLVELDG</sequence>